<dbReference type="GO" id="GO:0009424">
    <property type="term" value="C:bacterial-type flagellum hook"/>
    <property type="evidence" value="ECO:0007669"/>
    <property type="project" value="TreeGrafter"/>
</dbReference>
<keyword evidence="10" id="KW-0969">Cilium</keyword>
<evidence type="ECO:0000256" key="3">
    <source>
        <dbReference type="ARBA" id="ARBA00019015"/>
    </source>
</evidence>
<accession>A0A1E3G4S6</accession>
<dbReference type="SUPFAM" id="SSF117143">
    <property type="entry name" value="Flagellar hook protein flgE"/>
    <property type="match status" value="1"/>
</dbReference>
<dbReference type="PANTHER" id="PTHR30435:SF1">
    <property type="entry name" value="FLAGELLAR HOOK PROTEIN FLGE"/>
    <property type="match status" value="1"/>
</dbReference>
<dbReference type="InterPro" id="IPR001444">
    <property type="entry name" value="Flag_bb_rod_N"/>
</dbReference>
<comment type="function">
    <text evidence="5">A flexible structure which links the flagellar filament to the drive apparatus in the basal body.</text>
</comment>
<dbReference type="Proteomes" id="UP000094570">
    <property type="component" value="Unassembled WGS sequence"/>
</dbReference>
<reference evidence="11" key="1">
    <citation type="submission" date="2016-04" db="EMBL/GenBank/DDBJ databases">
        <title>The genome sequence project of a novel Fervidobacterium isolate from a hot spring in Thailand.</title>
        <authorList>
            <person name="Gonzalez J.M."/>
            <person name="Cuecas A."/>
            <person name="Kanoksilapatham W."/>
        </authorList>
    </citation>
    <scope>NUCLEOTIDE SEQUENCE [LARGE SCALE GENOMIC DNA]</scope>
    <source>
        <strain evidence="11">FC2004</strain>
    </source>
</reference>
<feature type="domain" description="Flagellar hook protein FlgE D2" evidence="8">
    <location>
        <begin position="504"/>
        <end position="651"/>
    </location>
</feature>
<dbReference type="InterPro" id="IPR011491">
    <property type="entry name" value="FlgE_D2"/>
</dbReference>
<dbReference type="InterPro" id="IPR037925">
    <property type="entry name" value="FlgE/F/G-like"/>
</dbReference>
<dbReference type="Pfam" id="PF00460">
    <property type="entry name" value="Flg_bb_rod"/>
    <property type="match status" value="1"/>
</dbReference>
<evidence type="ECO:0000256" key="4">
    <source>
        <dbReference type="ARBA" id="ARBA00023143"/>
    </source>
</evidence>
<evidence type="ECO:0000256" key="5">
    <source>
        <dbReference type="RuleBase" id="RU362116"/>
    </source>
</evidence>
<dbReference type="Pfam" id="PF07559">
    <property type="entry name" value="FlgE_D2"/>
    <property type="match status" value="1"/>
</dbReference>
<evidence type="ECO:0000259" key="8">
    <source>
        <dbReference type="Pfam" id="PF07559"/>
    </source>
</evidence>
<dbReference type="NCBIfam" id="TIGR03506">
    <property type="entry name" value="FlgEFG_subfam"/>
    <property type="match status" value="2"/>
</dbReference>
<gene>
    <name evidence="10" type="ORF">A4H02_00210</name>
</gene>
<dbReference type="Gene3D" id="2.60.98.20">
    <property type="entry name" value="Flagellar hook protein FlgE"/>
    <property type="match status" value="1"/>
</dbReference>
<proteinExistence type="inferred from homology"/>
<dbReference type="EMBL" id="LWAF01000001">
    <property type="protein sequence ID" value="ODN31244.1"/>
    <property type="molecule type" value="Genomic_DNA"/>
</dbReference>
<dbReference type="InterPro" id="IPR037058">
    <property type="entry name" value="Falgellar_hook_FlgE_sf"/>
</dbReference>
<evidence type="ECO:0000259" key="7">
    <source>
        <dbReference type="Pfam" id="PF06429"/>
    </source>
</evidence>
<evidence type="ECO:0000256" key="1">
    <source>
        <dbReference type="ARBA" id="ARBA00004117"/>
    </source>
</evidence>
<evidence type="ECO:0000313" key="11">
    <source>
        <dbReference type="Proteomes" id="UP000094570"/>
    </source>
</evidence>
<keyword evidence="10" id="KW-0282">Flagellum</keyword>
<comment type="similarity">
    <text evidence="2 5">Belongs to the flagella basal body rod proteins family.</text>
</comment>
<dbReference type="AlphaFoldDB" id="A0A1E3G4S6"/>
<dbReference type="InterPro" id="IPR019776">
    <property type="entry name" value="Flagellar_basal_body_rod_CS"/>
</dbReference>
<feature type="domain" description="Flagellar basal-body/hook protein C-terminal" evidence="7">
    <location>
        <begin position="726"/>
        <end position="770"/>
    </location>
</feature>
<dbReference type="GO" id="GO:0009425">
    <property type="term" value="C:bacterial-type flagellum basal body"/>
    <property type="evidence" value="ECO:0007669"/>
    <property type="project" value="UniProtKB-SubCell"/>
</dbReference>
<evidence type="ECO:0000259" key="9">
    <source>
        <dbReference type="Pfam" id="PF22692"/>
    </source>
</evidence>
<keyword evidence="4 5" id="KW-0975">Bacterial flagellum</keyword>
<dbReference type="STRING" id="1008305.A4H02_00210"/>
<protein>
    <recommendedName>
        <fullName evidence="3 5">Flagellar hook protein FlgE</fullName>
    </recommendedName>
</protein>
<comment type="caution">
    <text evidence="10">The sequence shown here is derived from an EMBL/GenBank/DDBJ whole genome shotgun (WGS) entry which is preliminary data.</text>
</comment>
<dbReference type="InterPro" id="IPR020013">
    <property type="entry name" value="Flagellar_FlgE/F/G"/>
</dbReference>
<dbReference type="PANTHER" id="PTHR30435">
    <property type="entry name" value="FLAGELLAR PROTEIN"/>
    <property type="match status" value="1"/>
</dbReference>
<dbReference type="Pfam" id="PF22692">
    <property type="entry name" value="LlgE_F_G_D1"/>
    <property type="match status" value="1"/>
</dbReference>
<sequence>MMRSLYSGVSGLQGFQQEIDVVSNNIANVNTIGFKASRVTYATNFSQVLELSKRATETRGGTNPKQIGYGIRVASIDKIMNQGSFQNTGKKTDLAIQGEGFFILSDGQRYYYTRAGNFDLDLYGTVVQPTTGLKLQGWVAELDPTSGRRVVDTNKPIGNIQISAGLSMPAKQTTRMQLAGNLDARVGPEKFVIAINGYGGRTINTKVSFERDFGGLEDTFGDYQIYVAKVDANLDDKIDGRVYIKFDKFGNVVNAGAIKQALLATASGNTLNLSNPIQLQDGNYTFIIREATTNRIIDVVSRNVSNGSVTEPLVSEKVTSGGTYIVEVAASTQEVITPEVVLHTNVVTASTDGQITSSNTVKYVVRELDGTPTTVPEQTITTAGVQSVTDASLVIGKQYRVEILVNDKVIGSEVVTAVDDGTGQGKVSFEYTRGKYGLLNVVRDSVTGNVVGIYNILVLNGSGTIFDANFKNGQSYTVELYQPSKVDLLTVPGAGEPRFYEADNPTNFAVASFKSPFYTTSTQVYDSLGNAYTLYVDFVKLSSVYGDKENVWAFRIRSASGENIKYLSNYDTASEIVGGSFGVLRFDKAGRLKAVNSFNPSTGQINEGEAIDGIMFNAAENGDGVVKIKLDLNNLTQFAALADAFVKYQDGNAQGVLESFSISNNGDIIGSFTNGLVDVLGKVALATFNNPAGLLELGNSLYGESSNSGQARIGKPGEGGFGQLIAGALEMSNVDLSEEFTKLIIAQRGFQANARTITTADQILQEVVNLRR</sequence>
<evidence type="ECO:0000259" key="6">
    <source>
        <dbReference type="Pfam" id="PF00460"/>
    </source>
</evidence>
<dbReference type="PROSITE" id="PS00588">
    <property type="entry name" value="FLAGELLA_BB_ROD"/>
    <property type="match status" value="1"/>
</dbReference>
<dbReference type="Pfam" id="PF06429">
    <property type="entry name" value="Flg_bbr_C"/>
    <property type="match status" value="1"/>
</dbReference>
<feature type="domain" description="Flagellar basal body rod protein N-terminal" evidence="6">
    <location>
        <begin position="5"/>
        <end position="35"/>
    </location>
</feature>
<dbReference type="InterPro" id="IPR053967">
    <property type="entry name" value="LlgE_F_G-like_D1"/>
</dbReference>
<dbReference type="GO" id="GO:0071978">
    <property type="term" value="P:bacterial-type flagellum-dependent swarming motility"/>
    <property type="evidence" value="ECO:0007669"/>
    <property type="project" value="TreeGrafter"/>
</dbReference>
<keyword evidence="11" id="KW-1185">Reference proteome</keyword>
<keyword evidence="10" id="KW-0966">Cell projection</keyword>
<dbReference type="RefSeq" id="WP_069292155.1">
    <property type="nucleotide sequence ID" value="NZ_CP140110.1"/>
</dbReference>
<evidence type="ECO:0000313" key="10">
    <source>
        <dbReference type="EMBL" id="ODN31244.1"/>
    </source>
</evidence>
<evidence type="ECO:0000256" key="2">
    <source>
        <dbReference type="ARBA" id="ARBA00009677"/>
    </source>
</evidence>
<dbReference type="InterPro" id="IPR010930">
    <property type="entry name" value="Flg_bb/hook_C_dom"/>
</dbReference>
<feature type="domain" description="Flagellar hook protein FlgE/F/G-like D1" evidence="9">
    <location>
        <begin position="95"/>
        <end position="163"/>
    </location>
</feature>
<dbReference type="GO" id="GO:0005829">
    <property type="term" value="C:cytosol"/>
    <property type="evidence" value="ECO:0007669"/>
    <property type="project" value="TreeGrafter"/>
</dbReference>
<organism evidence="10 11">
    <name type="scientific">Fervidobacterium thailandense</name>
    <dbReference type="NCBI Taxonomy" id="1008305"/>
    <lineage>
        <taxon>Bacteria</taxon>
        <taxon>Thermotogati</taxon>
        <taxon>Thermotogota</taxon>
        <taxon>Thermotogae</taxon>
        <taxon>Thermotogales</taxon>
        <taxon>Fervidobacteriaceae</taxon>
        <taxon>Fervidobacterium</taxon>
    </lineage>
</organism>
<comment type="subcellular location">
    <subcellularLocation>
        <location evidence="1 5">Bacterial flagellum basal body</location>
    </subcellularLocation>
</comment>
<name>A0A1E3G4S6_9BACT</name>